<evidence type="ECO:0000256" key="4">
    <source>
        <dbReference type="ARBA" id="ARBA00022989"/>
    </source>
</evidence>
<dbReference type="SUPFAM" id="SSF103473">
    <property type="entry name" value="MFS general substrate transporter"/>
    <property type="match status" value="1"/>
</dbReference>
<keyword evidence="3 7" id="KW-0812">Transmembrane</keyword>
<evidence type="ECO:0000313" key="9">
    <source>
        <dbReference type="Proteomes" id="UP001370490"/>
    </source>
</evidence>
<dbReference type="EMBL" id="JBAMMX010000004">
    <property type="protein sequence ID" value="KAK6943108.1"/>
    <property type="molecule type" value="Genomic_DNA"/>
</dbReference>
<keyword evidence="4 7" id="KW-1133">Transmembrane helix</keyword>
<feature type="compositionally biased region" description="Acidic residues" evidence="6">
    <location>
        <begin position="473"/>
        <end position="487"/>
    </location>
</feature>
<dbReference type="GO" id="GO:0016020">
    <property type="term" value="C:membrane"/>
    <property type="evidence" value="ECO:0007669"/>
    <property type="project" value="UniProtKB-SubCell"/>
</dbReference>
<keyword evidence="5 7" id="KW-0472">Membrane</keyword>
<evidence type="ECO:0000256" key="6">
    <source>
        <dbReference type="SAM" id="MobiDB-lite"/>
    </source>
</evidence>
<feature type="transmembrane region" description="Helical" evidence="7">
    <location>
        <begin position="100"/>
        <end position="122"/>
    </location>
</feature>
<evidence type="ECO:0000256" key="2">
    <source>
        <dbReference type="ARBA" id="ARBA00005982"/>
    </source>
</evidence>
<dbReference type="InterPro" id="IPR036259">
    <property type="entry name" value="MFS_trans_sf"/>
</dbReference>
<feature type="transmembrane region" description="Helical" evidence="7">
    <location>
        <begin position="364"/>
        <end position="384"/>
    </location>
</feature>
<comment type="caution">
    <text evidence="8">The sequence shown here is derived from an EMBL/GenBank/DDBJ whole genome shotgun (WGS) entry which is preliminary data.</text>
</comment>
<accession>A0AAN8WAT8</accession>
<feature type="region of interest" description="Disordered" evidence="6">
    <location>
        <begin position="472"/>
        <end position="495"/>
    </location>
</feature>
<reference evidence="8 9" key="1">
    <citation type="submission" date="2023-12" db="EMBL/GenBank/DDBJ databases">
        <title>A high-quality genome assembly for Dillenia turbinata (Dilleniales).</title>
        <authorList>
            <person name="Chanderbali A."/>
        </authorList>
    </citation>
    <scope>NUCLEOTIDE SEQUENCE [LARGE SCALE GENOMIC DNA]</scope>
    <source>
        <strain evidence="8">LSX21</strain>
        <tissue evidence="8">Leaf</tissue>
    </source>
</reference>
<name>A0AAN8WAT8_9MAGN</name>
<feature type="transmembrane region" description="Helical" evidence="7">
    <location>
        <begin position="443"/>
        <end position="462"/>
    </location>
</feature>
<feature type="transmembrane region" description="Helical" evidence="7">
    <location>
        <begin position="322"/>
        <end position="344"/>
    </location>
</feature>
<dbReference type="GO" id="GO:0022857">
    <property type="term" value="F:transmembrane transporter activity"/>
    <property type="evidence" value="ECO:0007669"/>
    <property type="project" value="InterPro"/>
</dbReference>
<evidence type="ECO:0000256" key="5">
    <source>
        <dbReference type="ARBA" id="ARBA00023136"/>
    </source>
</evidence>
<evidence type="ECO:0000256" key="7">
    <source>
        <dbReference type="SAM" id="Phobius"/>
    </source>
</evidence>
<dbReference type="Gene3D" id="1.20.1250.20">
    <property type="entry name" value="MFS general substrate transporter like domains"/>
    <property type="match status" value="1"/>
</dbReference>
<gene>
    <name evidence="8" type="ORF">RJ641_028485</name>
</gene>
<keyword evidence="9" id="KW-1185">Reference proteome</keyword>
<evidence type="ECO:0000256" key="1">
    <source>
        <dbReference type="ARBA" id="ARBA00004141"/>
    </source>
</evidence>
<feature type="transmembrane region" description="Helical" evidence="7">
    <location>
        <begin position="128"/>
        <end position="147"/>
    </location>
</feature>
<dbReference type="InterPro" id="IPR000109">
    <property type="entry name" value="POT_fam"/>
</dbReference>
<comment type="similarity">
    <text evidence="2">Belongs to the major facilitator superfamily. Proton-dependent oligopeptide transporter (POT/PTR) (TC 2.A.17) family.</text>
</comment>
<dbReference type="Pfam" id="PF00854">
    <property type="entry name" value="PTR2"/>
    <property type="match status" value="1"/>
</dbReference>
<comment type="subcellular location">
    <subcellularLocation>
        <location evidence="1">Membrane</location>
        <topology evidence="1">Multi-pass membrane protein</topology>
    </subcellularLocation>
</comment>
<dbReference type="PANTHER" id="PTHR11654">
    <property type="entry name" value="OLIGOPEPTIDE TRANSPORTER-RELATED"/>
    <property type="match status" value="1"/>
</dbReference>
<protein>
    <submittedName>
        <fullName evidence="8">Proton-dependent oligopeptide transporter family</fullName>
    </submittedName>
</protein>
<proteinExistence type="inferred from homology"/>
<evidence type="ECO:0000313" key="8">
    <source>
        <dbReference type="EMBL" id="KAK6943108.1"/>
    </source>
</evidence>
<dbReference type="AlphaFoldDB" id="A0AAN8WAT8"/>
<feature type="transmembrane region" description="Helical" evidence="7">
    <location>
        <begin position="249"/>
        <end position="269"/>
    </location>
</feature>
<evidence type="ECO:0000256" key="3">
    <source>
        <dbReference type="ARBA" id="ARBA00022692"/>
    </source>
</evidence>
<dbReference type="Proteomes" id="UP001370490">
    <property type="component" value="Unassembled WGS sequence"/>
</dbReference>
<organism evidence="8 9">
    <name type="scientific">Dillenia turbinata</name>
    <dbReference type="NCBI Taxonomy" id="194707"/>
    <lineage>
        <taxon>Eukaryota</taxon>
        <taxon>Viridiplantae</taxon>
        <taxon>Streptophyta</taxon>
        <taxon>Embryophyta</taxon>
        <taxon>Tracheophyta</taxon>
        <taxon>Spermatophyta</taxon>
        <taxon>Magnoliopsida</taxon>
        <taxon>eudicotyledons</taxon>
        <taxon>Gunneridae</taxon>
        <taxon>Pentapetalae</taxon>
        <taxon>Dilleniales</taxon>
        <taxon>Dilleniaceae</taxon>
        <taxon>Dillenia</taxon>
    </lineage>
</organism>
<feature type="transmembrane region" description="Helical" evidence="7">
    <location>
        <begin position="405"/>
        <end position="428"/>
    </location>
</feature>
<sequence>MVTLTCPGVHGVAANDILHRRLGVKFDPRCHNSECARGFNSHIDDLCQGLLLCLTSVITGVKQQFYIALFLIAFGKAATNTTFPSFFWEQKETIEGEERNLVEVVFYGIIHLGLLATAVFVFPWLTSWSVLFGVASFTMFFLFFKLLRACCSYEKVNPSGSPLISVAWVFTSSFFKMFLHPPEDASQLHELQLNHNEEEVLEHTDALSCLDKAAIIQRSGSEENAGVYNKWMLCTVTQVEQAKVMLRMIPMWASFLIPGLVLSIGNTYFTEVADGLNRKIFGIELPLTYLQMMYNVHKKSAKKVYSNFRYGDAAEEDERKHVSFVVTVLGNGYAVACLIVAALVEMKRLAVVKKYDLEDDSDTTVPMSFLWLLPQFIMLGRAGAYFQKGINGFYNDQLPKAMREYAGPFADGALGAGTILGVVAIRAAKGWFGTTVNNSHLDYFYWVLAVLGFFNIFVLWFIGRRYPYKEVSSESEEEEIEAPEFDDGASALTRK</sequence>
<feature type="transmembrane region" description="Helical" evidence="7">
    <location>
        <begin position="65"/>
        <end position="88"/>
    </location>
</feature>